<reference evidence="2" key="1">
    <citation type="journal article" date="2017" name="Nat. Ecol. Evol.">
        <title>Genome expansion and lineage-specific genetic innovations in the forest pathogenic fungi Armillaria.</title>
        <authorList>
            <person name="Sipos G."/>
            <person name="Prasanna A.N."/>
            <person name="Walter M.C."/>
            <person name="O'Connor E."/>
            <person name="Balint B."/>
            <person name="Krizsan K."/>
            <person name="Kiss B."/>
            <person name="Hess J."/>
            <person name="Varga T."/>
            <person name="Slot J."/>
            <person name="Riley R."/>
            <person name="Boka B."/>
            <person name="Rigling D."/>
            <person name="Barry K."/>
            <person name="Lee J."/>
            <person name="Mihaltcheva S."/>
            <person name="LaButti K."/>
            <person name="Lipzen A."/>
            <person name="Waldron R."/>
            <person name="Moloney N.M."/>
            <person name="Sperisen C."/>
            <person name="Kredics L."/>
            <person name="Vagvoelgyi C."/>
            <person name="Patrignani A."/>
            <person name="Fitzpatrick D."/>
            <person name="Nagy I."/>
            <person name="Doyle S."/>
            <person name="Anderson J.B."/>
            <person name="Grigoriev I.V."/>
            <person name="Gueldener U."/>
            <person name="Muensterkoetter M."/>
            <person name="Nagy L.G."/>
        </authorList>
    </citation>
    <scope>NUCLEOTIDE SEQUENCE [LARGE SCALE GENOMIC DNA]</scope>
    <source>
        <strain evidence="2">Ar21-2</strain>
    </source>
</reference>
<accession>A0A2H3E9U6</accession>
<dbReference type="EMBL" id="KZ293644">
    <property type="protein sequence ID" value="PBL04182.1"/>
    <property type="molecule type" value="Genomic_DNA"/>
</dbReference>
<dbReference type="OrthoDB" id="3269456at2759"/>
<dbReference type="OMA" id="NDSPREW"/>
<gene>
    <name evidence="1" type="ORF">ARMGADRAFT_910385</name>
</gene>
<protein>
    <submittedName>
        <fullName evidence="1">Uncharacterized protein</fullName>
    </submittedName>
</protein>
<name>A0A2H3E9U6_ARMGA</name>
<organism evidence="1 2">
    <name type="scientific">Armillaria gallica</name>
    <name type="common">Bulbous honey fungus</name>
    <name type="synonym">Armillaria bulbosa</name>
    <dbReference type="NCBI Taxonomy" id="47427"/>
    <lineage>
        <taxon>Eukaryota</taxon>
        <taxon>Fungi</taxon>
        <taxon>Dikarya</taxon>
        <taxon>Basidiomycota</taxon>
        <taxon>Agaricomycotina</taxon>
        <taxon>Agaricomycetes</taxon>
        <taxon>Agaricomycetidae</taxon>
        <taxon>Agaricales</taxon>
        <taxon>Marasmiineae</taxon>
        <taxon>Physalacriaceae</taxon>
        <taxon>Armillaria</taxon>
    </lineage>
</organism>
<dbReference type="AlphaFoldDB" id="A0A2H3E9U6"/>
<sequence>MVDNTSVRIVENDSPREWRLYNIEDDAECMFALQGAVCMSDLPPFKKRTKYVDNQILYLRQSIAIMGLSIDTFTSSIKAMARIVAYFSHDVGQNKLKDIEFILTYQNFPVVHLSNRYFSHRDQVSSGDEVEFDRNVDPLGILTKLKGQQYCHAMDNVVNVMYLFQASCCSIDPFRYSYPSIKPDKIHIGDIVEVTLSFVVYLLAKGRAKCTAVLKTITLINGKYTRVRGPTRMEEEDCKQL</sequence>
<evidence type="ECO:0000313" key="2">
    <source>
        <dbReference type="Proteomes" id="UP000217790"/>
    </source>
</evidence>
<dbReference type="InParanoid" id="A0A2H3E9U6"/>
<proteinExistence type="predicted"/>
<dbReference type="Proteomes" id="UP000217790">
    <property type="component" value="Unassembled WGS sequence"/>
</dbReference>
<keyword evidence="2" id="KW-1185">Reference proteome</keyword>
<evidence type="ECO:0000313" key="1">
    <source>
        <dbReference type="EMBL" id="PBL04182.1"/>
    </source>
</evidence>